<dbReference type="EMBL" id="VWRN01000071">
    <property type="protein sequence ID" value="KAA6116787.1"/>
    <property type="molecule type" value="Genomic_DNA"/>
</dbReference>
<gene>
    <name evidence="1" type="ORF">F1599_24400</name>
</gene>
<comment type="caution">
    <text evidence="1">The sequence shown here is derived from an EMBL/GenBank/DDBJ whole genome shotgun (WGS) entry which is preliminary data.</text>
</comment>
<protein>
    <submittedName>
        <fullName evidence="1">DUF4160 domain-containing protein</fullName>
    </submittedName>
</protein>
<dbReference type="Pfam" id="PF13711">
    <property type="entry name" value="DUF4160"/>
    <property type="match status" value="1"/>
</dbReference>
<dbReference type="InterPro" id="IPR025427">
    <property type="entry name" value="DUF4160"/>
</dbReference>
<reference evidence="1 2" key="1">
    <citation type="submission" date="2019-09" db="EMBL/GenBank/DDBJ databases">
        <title>Isolation of a novel species in the genus Cupriavidus from patients with sepsis using whole genome sequencing.</title>
        <authorList>
            <person name="Kweon O.J."/>
            <person name="Lee M.-K."/>
        </authorList>
    </citation>
    <scope>NUCLEOTIDE SEQUENCE [LARGE SCALE GENOMIC DNA]</scope>
    <source>
        <strain evidence="1 2">MKL-01</strain>
    </source>
</reference>
<dbReference type="AlphaFoldDB" id="A0A5M7ZZD0"/>
<proteinExistence type="predicted"/>
<name>A0A5M7ZZD0_9BURK</name>
<dbReference type="Proteomes" id="UP000324324">
    <property type="component" value="Unassembled WGS sequence"/>
</dbReference>
<sequence length="86" mass="9961">MPTLSIFFGIVITMYWRDHEPAHFHARYGDAEAIIRIDTLEVIAGSLPRRALALVLEWASAHRTELAEDWRLCRNHEMPKPIPPLE</sequence>
<evidence type="ECO:0000313" key="1">
    <source>
        <dbReference type="EMBL" id="KAA6116787.1"/>
    </source>
</evidence>
<accession>A0A5M7ZZD0</accession>
<organism evidence="1 2">
    <name type="scientific">Cupriavidus cauae</name>
    <dbReference type="NCBI Taxonomy" id="2608999"/>
    <lineage>
        <taxon>Bacteria</taxon>
        <taxon>Pseudomonadati</taxon>
        <taxon>Pseudomonadota</taxon>
        <taxon>Betaproteobacteria</taxon>
        <taxon>Burkholderiales</taxon>
        <taxon>Burkholderiaceae</taxon>
        <taxon>Cupriavidus</taxon>
    </lineage>
</organism>
<evidence type="ECO:0000313" key="2">
    <source>
        <dbReference type="Proteomes" id="UP000324324"/>
    </source>
</evidence>
<keyword evidence="2" id="KW-1185">Reference proteome</keyword>